<evidence type="ECO:0000256" key="1">
    <source>
        <dbReference type="SAM" id="MobiDB-lite"/>
    </source>
</evidence>
<proteinExistence type="predicted"/>
<reference evidence="3" key="1">
    <citation type="submission" date="2017-01" db="EMBL/GenBank/DDBJ databases">
        <authorList>
            <person name="Varghese N."/>
            <person name="Submissions S."/>
        </authorList>
    </citation>
    <scope>NUCLEOTIDE SEQUENCE [LARGE SCALE GENOMIC DNA]</scope>
    <source>
        <strain evidence="3">type strain: HArc-</strain>
    </source>
</reference>
<feature type="compositionally biased region" description="Basic and acidic residues" evidence="1">
    <location>
        <begin position="19"/>
        <end position="42"/>
    </location>
</feature>
<protein>
    <submittedName>
        <fullName evidence="2">Uncharacterized protein</fullName>
    </submittedName>
</protein>
<dbReference type="Proteomes" id="UP000185936">
    <property type="component" value="Unassembled WGS sequence"/>
</dbReference>
<name>A0A1N7FJ40_9EURY</name>
<sequence>MDSKRPDVRLEDSPDDDGLVTKRGDSSDDSSLLERLRSYLRR</sequence>
<dbReference type="RefSeq" id="WP_268875539.1">
    <property type="nucleotide sequence ID" value="NZ_FTNR01000007.1"/>
</dbReference>
<feature type="compositionally biased region" description="Basic and acidic residues" evidence="1">
    <location>
        <begin position="1"/>
        <end position="12"/>
    </location>
</feature>
<gene>
    <name evidence="2" type="ORF">SAMN05421752_10727</name>
</gene>
<keyword evidence="3" id="KW-1185">Reference proteome</keyword>
<evidence type="ECO:0000313" key="3">
    <source>
        <dbReference type="Proteomes" id="UP000185936"/>
    </source>
</evidence>
<evidence type="ECO:0000313" key="2">
    <source>
        <dbReference type="EMBL" id="SIS00304.1"/>
    </source>
</evidence>
<dbReference type="STRING" id="308853.SAMN05421752_10727"/>
<dbReference type="AlphaFoldDB" id="A0A1N7FJ40"/>
<feature type="region of interest" description="Disordered" evidence="1">
    <location>
        <begin position="1"/>
        <end position="42"/>
    </location>
</feature>
<accession>A0A1N7FJ40</accession>
<dbReference type="EMBL" id="FTNR01000007">
    <property type="protein sequence ID" value="SIS00304.1"/>
    <property type="molecule type" value="Genomic_DNA"/>
</dbReference>
<organism evidence="2 3">
    <name type="scientific">Natronorubrum thiooxidans</name>
    <dbReference type="NCBI Taxonomy" id="308853"/>
    <lineage>
        <taxon>Archaea</taxon>
        <taxon>Methanobacteriati</taxon>
        <taxon>Methanobacteriota</taxon>
        <taxon>Stenosarchaea group</taxon>
        <taxon>Halobacteria</taxon>
        <taxon>Halobacteriales</taxon>
        <taxon>Natrialbaceae</taxon>
        <taxon>Natronorubrum</taxon>
    </lineage>
</organism>